<dbReference type="InterPro" id="IPR011761">
    <property type="entry name" value="ATP-grasp"/>
</dbReference>
<dbReference type="InterPro" id="IPR005479">
    <property type="entry name" value="CPAse_ATP-bd"/>
</dbReference>
<feature type="domain" description="ATP-grasp" evidence="7">
    <location>
        <begin position="120"/>
        <end position="317"/>
    </location>
</feature>
<keyword evidence="2 9" id="KW-0436">Ligase</keyword>
<organism evidence="9 10">
    <name type="scientific">Bacillus sonorensis</name>
    <dbReference type="NCBI Taxonomy" id="119858"/>
    <lineage>
        <taxon>Bacteria</taxon>
        <taxon>Bacillati</taxon>
        <taxon>Bacillota</taxon>
        <taxon>Bacilli</taxon>
        <taxon>Bacillales</taxon>
        <taxon>Bacillaceae</taxon>
        <taxon>Bacillus</taxon>
    </lineage>
</organism>
<evidence type="ECO:0000256" key="4">
    <source>
        <dbReference type="ARBA" id="ARBA00022840"/>
    </source>
</evidence>
<evidence type="ECO:0000313" key="9">
    <source>
        <dbReference type="EMBL" id="ASB88999.1"/>
    </source>
</evidence>
<sequence length="452" mass="50224">MFKKLLIANRGEIALRIIRTCKRLGIQTAAIYSEADAESLHVNAADEAWLIGKPRVNESYLNIEKIIETAKQAGADAIHPGYGLLSENSRFAERCKEENIIFIGPSPDVIAKMGDKIEARKAMEKAKVPVVPGITHSLSSLNEAVGTSRSIGFPVMLKASFGGGGIGMQLIRNEDELKKAYEGNRKRAADFFGDGAMYIEKFVEHARHIEIQILIDHYGNAVYLWERDCSIQRRQQKVIEEAPAPLLDENMRAKLGEAAVKAALSIGYTNAGTIEFLVDQENRFYFLEMNTRLQVEHPVTEEITGLDLVREQLYIASGEPLSFSQKDVKRDGHAIEVRIYAEDPKTFFPSPGRITAFTLPEHPNIRHECAVSAGMTITPYYDPMIAKMIAKGKSRCEAIETLRAALSQYKVAGIKTNIPLLEEIVRSPAFQKGGVQTDFIQRHVLKPKGGAL</sequence>
<dbReference type="PROSITE" id="PS00866">
    <property type="entry name" value="CPSASE_1"/>
    <property type="match status" value="1"/>
</dbReference>
<evidence type="ECO:0000256" key="5">
    <source>
        <dbReference type="ARBA" id="ARBA00023267"/>
    </source>
</evidence>
<proteinExistence type="predicted"/>
<dbReference type="Gene3D" id="3.30.1490.20">
    <property type="entry name" value="ATP-grasp fold, A domain"/>
    <property type="match status" value="1"/>
</dbReference>
<dbReference type="PROSITE" id="PS50979">
    <property type="entry name" value="BC"/>
    <property type="match status" value="1"/>
</dbReference>
<evidence type="ECO:0000259" key="8">
    <source>
        <dbReference type="PROSITE" id="PS50979"/>
    </source>
</evidence>
<dbReference type="SUPFAM" id="SSF52440">
    <property type="entry name" value="PreATP-grasp domain"/>
    <property type="match status" value="1"/>
</dbReference>
<feature type="domain" description="Biotin carboxylation" evidence="8">
    <location>
        <begin position="1"/>
        <end position="445"/>
    </location>
</feature>
<keyword evidence="4 6" id="KW-0067">ATP-binding</keyword>
<dbReference type="Pfam" id="PF02786">
    <property type="entry name" value="CPSase_L_D2"/>
    <property type="match status" value="1"/>
</dbReference>
<gene>
    <name evidence="9" type="ORF">S101395_02492</name>
</gene>
<name>A0ABN5AIU6_9BACI</name>
<dbReference type="InterPro" id="IPR016185">
    <property type="entry name" value="PreATP-grasp_dom_sf"/>
</dbReference>
<dbReference type="Pfam" id="PF02785">
    <property type="entry name" value="Biotin_carb_C"/>
    <property type="match status" value="1"/>
</dbReference>
<dbReference type="SUPFAM" id="SSF56059">
    <property type="entry name" value="Glutathione synthetase ATP-binding domain-like"/>
    <property type="match status" value="1"/>
</dbReference>
<accession>A0ABN5AIU6</accession>
<dbReference type="NCBIfam" id="NF006367">
    <property type="entry name" value="PRK08591.1"/>
    <property type="match status" value="1"/>
</dbReference>
<keyword evidence="5" id="KW-0092">Biotin</keyword>
<dbReference type="Proteomes" id="UP000196877">
    <property type="component" value="Chromosome"/>
</dbReference>
<evidence type="ECO:0000256" key="2">
    <source>
        <dbReference type="ARBA" id="ARBA00022598"/>
    </source>
</evidence>
<reference evidence="9 10" key="1">
    <citation type="submission" date="2017-06" db="EMBL/GenBank/DDBJ databases">
        <title>Genome sequence of Bacillus sonorensis strain SRCM101395.</title>
        <authorList>
            <person name="Cho S.H."/>
        </authorList>
    </citation>
    <scope>NUCLEOTIDE SEQUENCE [LARGE SCALE GENOMIC DNA]</scope>
    <source>
        <strain evidence="9 10">SRCM101395</strain>
    </source>
</reference>
<dbReference type="GO" id="GO:0003989">
    <property type="term" value="F:acetyl-CoA carboxylase activity"/>
    <property type="evidence" value="ECO:0007669"/>
    <property type="project" value="UniProtKB-EC"/>
</dbReference>
<dbReference type="InterPro" id="IPR005481">
    <property type="entry name" value="BC-like_N"/>
</dbReference>
<dbReference type="SMART" id="SM00878">
    <property type="entry name" value="Biotin_carb_C"/>
    <property type="match status" value="1"/>
</dbReference>
<dbReference type="PANTHER" id="PTHR18866">
    <property type="entry name" value="CARBOXYLASE:PYRUVATE/ACETYL-COA/PROPIONYL-COA CARBOXYLASE"/>
    <property type="match status" value="1"/>
</dbReference>
<dbReference type="PROSITE" id="PS50975">
    <property type="entry name" value="ATP_GRASP"/>
    <property type="match status" value="1"/>
</dbReference>
<dbReference type="Pfam" id="PF00289">
    <property type="entry name" value="Biotin_carb_N"/>
    <property type="match status" value="1"/>
</dbReference>
<dbReference type="EMBL" id="CP021920">
    <property type="protein sequence ID" value="ASB88999.1"/>
    <property type="molecule type" value="Genomic_DNA"/>
</dbReference>
<evidence type="ECO:0000259" key="7">
    <source>
        <dbReference type="PROSITE" id="PS50975"/>
    </source>
</evidence>
<dbReference type="GO" id="GO:0004075">
    <property type="term" value="F:biotin carboxylase activity"/>
    <property type="evidence" value="ECO:0007669"/>
    <property type="project" value="UniProtKB-EC"/>
</dbReference>
<dbReference type="InterPro" id="IPR011054">
    <property type="entry name" value="Rudment_hybrid_motif"/>
</dbReference>
<dbReference type="EC" id="6.3.4.14" evidence="1"/>
<evidence type="ECO:0000313" key="10">
    <source>
        <dbReference type="Proteomes" id="UP000196877"/>
    </source>
</evidence>
<dbReference type="PROSITE" id="PS00867">
    <property type="entry name" value="CPSASE_2"/>
    <property type="match status" value="1"/>
</dbReference>
<dbReference type="PANTHER" id="PTHR18866:SF33">
    <property type="entry name" value="METHYLCROTONOYL-COA CARBOXYLASE SUBUNIT ALPHA, MITOCHONDRIAL-RELATED"/>
    <property type="match status" value="1"/>
</dbReference>
<dbReference type="InterPro" id="IPR013815">
    <property type="entry name" value="ATP_grasp_subdomain_1"/>
</dbReference>
<evidence type="ECO:0000256" key="1">
    <source>
        <dbReference type="ARBA" id="ARBA00013263"/>
    </source>
</evidence>
<keyword evidence="10" id="KW-1185">Reference proteome</keyword>
<dbReference type="Gene3D" id="3.30.470.20">
    <property type="entry name" value="ATP-grasp fold, B domain"/>
    <property type="match status" value="1"/>
</dbReference>
<protein>
    <recommendedName>
        <fullName evidence="1">biotin carboxylase</fullName>
        <ecNumber evidence="1">6.3.4.14</ecNumber>
    </recommendedName>
</protein>
<dbReference type="InterPro" id="IPR011764">
    <property type="entry name" value="Biotin_carboxylation_dom"/>
</dbReference>
<dbReference type="Gene3D" id="3.40.50.20">
    <property type="match status" value="1"/>
</dbReference>
<dbReference type="SUPFAM" id="SSF51246">
    <property type="entry name" value="Rudiment single hybrid motif"/>
    <property type="match status" value="1"/>
</dbReference>
<dbReference type="RefSeq" id="WP_088272864.1">
    <property type="nucleotide sequence ID" value="NZ_CP021920.1"/>
</dbReference>
<dbReference type="InterPro" id="IPR005482">
    <property type="entry name" value="Biotin_COase_C"/>
</dbReference>
<evidence type="ECO:0000256" key="3">
    <source>
        <dbReference type="ARBA" id="ARBA00022741"/>
    </source>
</evidence>
<keyword evidence="3 6" id="KW-0547">Nucleotide-binding</keyword>
<evidence type="ECO:0000256" key="6">
    <source>
        <dbReference type="PROSITE-ProRule" id="PRU00409"/>
    </source>
</evidence>
<dbReference type="InterPro" id="IPR050856">
    <property type="entry name" value="Biotin_carboxylase_complex"/>
</dbReference>